<accession>A0A0B6YHZ9</accession>
<feature type="non-terminal residue" evidence="2">
    <location>
        <position position="132"/>
    </location>
</feature>
<dbReference type="AlphaFoldDB" id="A0A0B6YHZ9"/>
<reference evidence="2" key="1">
    <citation type="submission" date="2014-12" db="EMBL/GenBank/DDBJ databases">
        <title>Insight into the proteome of Arion vulgaris.</title>
        <authorList>
            <person name="Aradska J."/>
            <person name="Bulat T."/>
            <person name="Smidak R."/>
            <person name="Sarate P."/>
            <person name="Gangsoo J."/>
            <person name="Sialana F."/>
            <person name="Bilban M."/>
            <person name="Lubec G."/>
        </authorList>
    </citation>
    <scope>NUCLEOTIDE SEQUENCE</scope>
    <source>
        <tissue evidence="2">Skin</tissue>
    </source>
</reference>
<feature type="non-terminal residue" evidence="2">
    <location>
        <position position="1"/>
    </location>
</feature>
<name>A0A0B6YHZ9_9EUPU</name>
<gene>
    <name evidence="2" type="primary">ORF26187</name>
</gene>
<evidence type="ECO:0008006" key="3">
    <source>
        <dbReference type="Google" id="ProtNLM"/>
    </source>
</evidence>
<protein>
    <recommendedName>
        <fullName evidence="3">DH domain-containing protein</fullName>
    </recommendedName>
</protein>
<sequence length="132" mass="14861">SYSLLLHRQQHVASSGARKERNDHLLSAAASQPSSGIDHEENSQVFESQNMEEIVSSGTDTEPEQDEEEIYAQRKAKKVFFIAKEIVSSESTFVDVLRLLNLEFRVHVSRAAEKLGHPVVPAETLNRILDFL</sequence>
<feature type="region of interest" description="Disordered" evidence="1">
    <location>
        <begin position="1"/>
        <end position="41"/>
    </location>
</feature>
<evidence type="ECO:0000256" key="1">
    <source>
        <dbReference type="SAM" id="MobiDB-lite"/>
    </source>
</evidence>
<dbReference type="EMBL" id="HACG01008983">
    <property type="protein sequence ID" value="CEK55848.1"/>
    <property type="molecule type" value="Transcribed_RNA"/>
</dbReference>
<proteinExistence type="predicted"/>
<organism evidence="2">
    <name type="scientific">Arion vulgaris</name>
    <dbReference type="NCBI Taxonomy" id="1028688"/>
    <lineage>
        <taxon>Eukaryota</taxon>
        <taxon>Metazoa</taxon>
        <taxon>Spiralia</taxon>
        <taxon>Lophotrochozoa</taxon>
        <taxon>Mollusca</taxon>
        <taxon>Gastropoda</taxon>
        <taxon>Heterobranchia</taxon>
        <taxon>Euthyneura</taxon>
        <taxon>Panpulmonata</taxon>
        <taxon>Eupulmonata</taxon>
        <taxon>Stylommatophora</taxon>
        <taxon>Helicina</taxon>
        <taxon>Arionoidea</taxon>
        <taxon>Arionidae</taxon>
        <taxon>Arion</taxon>
    </lineage>
</organism>
<evidence type="ECO:0000313" key="2">
    <source>
        <dbReference type="EMBL" id="CEK55848.1"/>
    </source>
</evidence>